<dbReference type="EMBL" id="NBIV01000128">
    <property type="protein sequence ID" value="PXF43345.1"/>
    <property type="molecule type" value="Genomic_DNA"/>
</dbReference>
<proteinExistence type="predicted"/>
<keyword evidence="1" id="KW-0812">Transmembrane</keyword>
<comment type="caution">
    <text evidence="2">The sequence shown here is derived from an EMBL/GenBank/DDBJ whole genome shotgun (WGS) entry which is preliminary data.</text>
</comment>
<dbReference type="AlphaFoldDB" id="A0A2V3IMN2"/>
<evidence type="ECO:0000313" key="2">
    <source>
        <dbReference type="EMBL" id="PXF43345.1"/>
    </source>
</evidence>
<evidence type="ECO:0000256" key="1">
    <source>
        <dbReference type="SAM" id="Phobius"/>
    </source>
</evidence>
<sequence length="301" mass="32946">MARKYDRASTFKLVSELNQTGGILERASLTSVINAFVPAPGELEQILSTVVPNGYGIHSKEVVRSAKSGGEGSTAGEYSADLKVDEQKKMDVALAVGFVGVVGSALSVEVVEPVVWHHSADEATLVLSLLLLALMYDRYVASSVTWRRVQRGFTRLFRDDPVRSSRVDAACFLSAYVLGLPWICFRPDGHRVADWIEERRNHEMLNVEEMAERCLVWLVSGVVVEIDIDGMLIESDLGFAYELVRRCGDWSGRKEAVGAAIQRAKGLLEQYDGVYEKVCGAMLRGSSVGECVALVAEEIGA</sequence>
<accession>A0A2V3IMN2</accession>
<protein>
    <submittedName>
        <fullName evidence="2">Uncharacterized protein</fullName>
    </submittedName>
</protein>
<gene>
    <name evidence="2" type="ORF">BWQ96_06908</name>
</gene>
<dbReference type="Proteomes" id="UP000247409">
    <property type="component" value="Unassembled WGS sequence"/>
</dbReference>
<keyword evidence="3" id="KW-1185">Reference proteome</keyword>
<feature type="transmembrane region" description="Helical" evidence="1">
    <location>
        <begin position="92"/>
        <end position="111"/>
    </location>
</feature>
<name>A0A2V3IMN2_9FLOR</name>
<reference evidence="2 3" key="1">
    <citation type="journal article" date="2018" name="Mol. Biol. Evol.">
        <title>Analysis of the draft genome of the red seaweed Gracilariopsis chorda provides insights into genome size evolution in Rhodophyta.</title>
        <authorList>
            <person name="Lee J."/>
            <person name="Yang E.C."/>
            <person name="Graf L."/>
            <person name="Yang J.H."/>
            <person name="Qiu H."/>
            <person name="Zel Zion U."/>
            <person name="Chan C.X."/>
            <person name="Stephens T.G."/>
            <person name="Weber A.P.M."/>
            <person name="Boo G.H."/>
            <person name="Boo S.M."/>
            <person name="Kim K.M."/>
            <person name="Shin Y."/>
            <person name="Jung M."/>
            <person name="Lee S.J."/>
            <person name="Yim H.S."/>
            <person name="Lee J.H."/>
            <person name="Bhattacharya D."/>
            <person name="Yoon H.S."/>
        </authorList>
    </citation>
    <scope>NUCLEOTIDE SEQUENCE [LARGE SCALE GENOMIC DNA]</scope>
    <source>
        <strain evidence="2 3">SKKU-2015</strain>
        <tissue evidence="2">Whole body</tissue>
    </source>
</reference>
<dbReference type="OrthoDB" id="5218at2759"/>
<keyword evidence="1" id="KW-0472">Membrane</keyword>
<organism evidence="2 3">
    <name type="scientific">Gracilariopsis chorda</name>
    <dbReference type="NCBI Taxonomy" id="448386"/>
    <lineage>
        <taxon>Eukaryota</taxon>
        <taxon>Rhodophyta</taxon>
        <taxon>Florideophyceae</taxon>
        <taxon>Rhodymeniophycidae</taxon>
        <taxon>Gracilariales</taxon>
        <taxon>Gracilariaceae</taxon>
        <taxon>Gracilariopsis</taxon>
    </lineage>
</organism>
<evidence type="ECO:0000313" key="3">
    <source>
        <dbReference type="Proteomes" id="UP000247409"/>
    </source>
</evidence>
<feature type="transmembrane region" description="Helical" evidence="1">
    <location>
        <begin position="123"/>
        <end position="141"/>
    </location>
</feature>
<keyword evidence="1" id="KW-1133">Transmembrane helix</keyword>